<protein>
    <recommendedName>
        <fullName evidence="6">Pecanex-like protein</fullName>
    </recommendedName>
</protein>
<comment type="subcellular location">
    <subcellularLocation>
        <location evidence="1 6">Membrane</location>
        <topology evidence="1 6">Multi-pass membrane protein</topology>
    </subcellularLocation>
</comment>
<keyword evidence="11" id="KW-1185">Reference proteome</keyword>
<dbReference type="GO" id="GO:0005783">
    <property type="term" value="C:endoplasmic reticulum"/>
    <property type="evidence" value="ECO:0007669"/>
    <property type="project" value="TreeGrafter"/>
</dbReference>
<evidence type="ECO:0000256" key="5">
    <source>
        <dbReference type="ARBA" id="ARBA00023136"/>
    </source>
</evidence>
<dbReference type="InterPro" id="IPR039797">
    <property type="entry name" value="Pecanex"/>
</dbReference>
<evidence type="ECO:0000259" key="9">
    <source>
        <dbReference type="Pfam" id="PF05041"/>
    </source>
</evidence>
<proteinExistence type="inferred from homology"/>
<dbReference type="PANTHER" id="PTHR12372">
    <property type="entry name" value="PECANEX"/>
    <property type="match status" value="1"/>
</dbReference>
<dbReference type="EMBL" id="CAJPEX010000232">
    <property type="protein sequence ID" value="CAG0914458.1"/>
    <property type="molecule type" value="Genomic_DNA"/>
</dbReference>
<dbReference type="Pfam" id="PF05041">
    <property type="entry name" value="Pecanex_C"/>
    <property type="match status" value="1"/>
</dbReference>
<feature type="transmembrane region" description="Helical" evidence="6">
    <location>
        <begin position="371"/>
        <end position="391"/>
    </location>
</feature>
<feature type="transmembrane region" description="Helical" evidence="6">
    <location>
        <begin position="300"/>
        <end position="320"/>
    </location>
</feature>
<accession>A0A7R9BFH7</accession>
<feature type="chain" id="PRO_5036209949" description="Pecanex-like protein" evidence="8">
    <location>
        <begin position="20"/>
        <end position="1310"/>
    </location>
</feature>
<evidence type="ECO:0000256" key="4">
    <source>
        <dbReference type="ARBA" id="ARBA00022989"/>
    </source>
</evidence>
<feature type="compositionally biased region" description="Basic and acidic residues" evidence="7">
    <location>
        <begin position="134"/>
        <end position="157"/>
    </location>
</feature>
<comment type="caution">
    <text evidence="6">Lacks conserved residue(s) required for the propagation of feature annotation.</text>
</comment>
<dbReference type="GO" id="GO:0007029">
    <property type="term" value="P:endoplasmic reticulum organization"/>
    <property type="evidence" value="ECO:0007669"/>
    <property type="project" value="TreeGrafter"/>
</dbReference>
<organism evidence="10">
    <name type="scientific">Notodromas monacha</name>
    <dbReference type="NCBI Taxonomy" id="399045"/>
    <lineage>
        <taxon>Eukaryota</taxon>
        <taxon>Metazoa</taxon>
        <taxon>Ecdysozoa</taxon>
        <taxon>Arthropoda</taxon>
        <taxon>Crustacea</taxon>
        <taxon>Oligostraca</taxon>
        <taxon>Ostracoda</taxon>
        <taxon>Podocopa</taxon>
        <taxon>Podocopida</taxon>
        <taxon>Cypridocopina</taxon>
        <taxon>Cypridoidea</taxon>
        <taxon>Cyprididae</taxon>
        <taxon>Notodromas</taxon>
    </lineage>
</organism>
<keyword evidence="4 6" id="KW-1133">Transmembrane helix</keyword>
<gene>
    <name evidence="10" type="ORF">NMOB1V02_LOCUS2149</name>
</gene>
<feature type="transmembrane region" description="Helical" evidence="6">
    <location>
        <begin position="267"/>
        <end position="288"/>
    </location>
</feature>
<evidence type="ECO:0000313" key="10">
    <source>
        <dbReference type="EMBL" id="CAD7274306.1"/>
    </source>
</evidence>
<dbReference type="OrthoDB" id="10037631at2759"/>
<feature type="transmembrane region" description="Helical" evidence="6">
    <location>
        <begin position="183"/>
        <end position="205"/>
    </location>
</feature>
<keyword evidence="8" id="KW-0732">Signal</keyword>
<feature type="signal peptide" evidence="8">
    <location>
        <begin position="1"/>
        <end position="19"/>
    </location>
</feature>
<feature type="transmembrane region" description="Helical" evidence="6">
    <location>
        <begin position="46"/>
        <end position="69"/>
    </location>
</feature>
<feature type="region of interest" description="Disordered" evidence="7">
    <location>
        <begin position="134"/>
        <end position="161"/>
    </location>
</feature>
<keyword evidence="5 6" id="KW-0472">Membrane</keyword>
<name>A0A7R9BFH7_9CRUS</name>
<reference evidence="10" key="1">
    <citation type="submission" date="2020-11" db="EMBL/GenBank/DDBJ databases">
        <authorList>
            <person name="Tran Van P."/>
        </authorList>
    </citation>
    <scope>NUCLEOTIDE SEQUENCE</scope>
</reference>
<feature type="domain" description="Pecanex C-terminal" evidence="9">
    <location>
        <begin position="703"/>
        <end position="925"/>
    </location>
</feature>
<evidence type="ECO:0000256" key="3">
    <source>
        <dbReference type="ARBA" id="ARBA00022692"/>
    </source>
</evidence>
<evidence type="ECO:0000256" key="6">
    <source>
        <dbReference type="RuleBase" id="RU367089"/>
    </source>
</evidence>
<keyword evidence="3 6" id="KW-0812">Transmembrane</keyword>
<feature type="region of interest" description="Disordered" evidence="7">
    <location>
        <begin position="1045"/>
        <end position="1067"/>
    </location>
</feature>
<sequence>MRDSVLLLILCFPLIFSFGLLPQVNTFANYFLEQVDIHYFGGTASTGLISACYVVIRSIAGIAALYGFAYAGLKEPQSSQHIFFSVFCGLLVAVSYHLSRLSSDPGVVWELVKSHIWMGPEPDDLENTSEADIKHKDGEVRQNKNPKPEGDVCKNENSEDDDLVDPLPAKLAETVSKRFASDLVIGLIFGVLAFAVHCSTLFTAAQPVFGQAMWIACGSLGFYLHYLLPHFRKEMPWKCFSRPFFLSAEYHQWEATGPAKIIVPEKIYVWLCIFEKYVLCTLLSLSAITADAPTIAEKFGVGWGALIVTIAGMKLLRGFFCDNSQTYLLVVLTALFFRVDYVGRSETYLLDLFFARIVLSKLYEFLLKMRFVITYIAPWQITWGSAFHAFAQPFSIPHSAMLFLQGLFSATVSAPLQPFLGSAIFLTSYVRPVKFWERDYNTKRVDHSNTRLASQVERNPGADDNNLNSIFYEHLTRSLQHSLCGDLTFGRWGATSQGDVFMLASDNLNCLVHIIEMGNGLVTFQVRGLEFRGTYCQQREVEAIVEGVGDNRDCCCCKLGRLPRMLSGNAAFNQRWLAWEVTATKYIVEGYSISDNSAVSMFQMFDLRKVLVTYCVKSLIYYVLQAGSLENWLSNETMLAALKPMEEDSYVDLDPVFHSSIDEDYDFRLLGVSKSRFLDVYQDWLKYVNSRRSKPLSQEALAGVATLCFGLCLVARRTLGQNSTNFSAGVDMFLNGLHNLFKGVFDTASTRDEWIYAADMDLVKKVVIPSVRMSLKLQQDHYISKDEHTDDEYFYDSIVSIDKEYVLAHEADPIWRASILQNKPHMLALRHVQDEGGAEEYRVIMLSKKYLAFRVIKVNRECVRGLWAGQQQELVYLRNRNPERGSIQNAKQVLRNIINSSCDQPIGYPIYVSPLTTSYAETNEQLCSVIGGYISLDAVRRAILNAWRRLRIRCGESCSSGGSMPQCEDPAFGQEGTYATNHNLPGAAGLTSGYSTCGSHSAVPLQTFIPMATFCPTSRPYLDMDESRFAGASMGSFGISIGGAQNSGRSRAGGATVGGLGSASRRLGTTSLPANVSASMINPYQAAGEVGRLGATTTSLTGSTVPPSWDLGRMSPRLPSPMALQSGPRAQGQKALTLSGVRMRCDPLLACAAEAPRNQPMQDLDQRSKQRIQVFASMMKAALEAEAEATAAKRALEGNGSLDPVELPRVRISDANLVFDAINLGRRVDVQWPDENMRLRGGRDYWKNWVPVDGMEGTVVHKWIPFHQNPVSRSHLIDKTILLVQIGDRFVPIAENGITYLNDSSRIKAH</sequence>
<feature type="transmembrane region" description="Helical" evidence="6">
    <location>
        <begin position="212"/>
        <end position="228"/>
    </location>
</feature>
<evidence type="ECO:0000313" key="11">
    <source>
        <dbReference type="Proteomes" id="UP000678499"/>
    </source>
</evidence>
<evidence type="ECO:0000256" key="1">
    <source>
        <dbReference type="ARBA" id="ARBA00004141"/>
    </source>
</evidence>
<evidence type="ECO:0000256" key="2">
    <source>
        <dbReference type="ARBA" id="ARBA00010170"/>
    </source>
</evidence>
<dbReference type="InterPro" id="IPR007735">
    <property type="entry name" value="Pecanex_C"/>
</dbReference>
<evidence type="ECO:0000256" key="8">
    <source>
        <dbReference type="SAM" id="SignalP"/>
    </source>
</evidence>
<comment type="similarity">
    <text evidence="2 6">Belongs to the pecanex family.</text>
</comment>
<evidence type="ECO:0000256" key="7">
    <source>
        <dbReference type="SAM" id="MobiDB-lite"/>
    </source>
</evidence>
<dbReference type="PANTHER" id="PTHR12372:SF7">
    <property type="entry name" value="PROTEIN PECANEX"/>
    <property type="match status" value="1"/>
</dbReference>
<dbReference type="GO" id="GO:0016020">
    <property type="term" value="C:membrane"/>
    <property type="evidence" value="ECO:0007669"/>
    <property type="project" value="UniProtKB-SubCell"/>
</dbReference>
<dbReference type="Proteomes" id="UP000678499">
    <property type="component" value="Unassembled WGS sequence"/>
</dbReference>
<dbReference type="EMBL" id="OA882269">
    <property type="protein sequence ID" value="CAD7274306.1"/>
    <property type="molecule type" value="Genomic_DNA"/>
</dbReference>